<dbReference type="AlphaFoldDB" id="A0AAW0ACC8"/>
<name>A0AAW0ACC8_9AGAR</name>
<feature type="domain" description="BTB" evidence="1">
    <location>
        <begin position="35"/>
        <end position="112"/>
    </location>
</feature>
<feature type="non-terminal residue" evidence="2">
    <location>
        <position position="1"/>
    </location>
</feature>
<accession>A0AAW0ACC8</accession>
<evidence type="ECO:0000313" key="2">
    <source>
        <dbReference type="EMBL" id="KAK7006459.1"/>
    </source>
</evidence>
<keyword evidence="3" id="KW-1185">Reference proteome</keyword>
<comment type="caution">
    <text evidence="2">The sequence shown here is derived from an EMBL/GenBank/DDBJ whole genome shotgun (WGS) entry which is preliminary data.</text>
</comment>
<sequence>PANGRERTPEVKRLSPTPRYLKPPAARNITYSDDGDLIIRAGNTLFEANYAQVHKFLLSRDSSMFEDMFAVPETSIAVDGLTDETPLFVADSAEAFEALLWILYALPPELRPYQLCVPHAVDLDRILLVAEITNKYHFVSLETWSIKIIESIVPAVSFTETRMSFLMRTMTLAERVSNGTLSNAVMVAWEGALQRGVNPGPLLAILDRDGPSSLSTRTYYAQLFRMKVVPGTESPNNLPYLSECESLSEPQITKLLFARWSLDALVFPRTLRPCPAATIALRCSTQITVSQSGKVYGAAASVRILSKRATLQTCCNG</sequence>
<gene>
    <name evidence="2" type="ORF">R3P38DRAFT_2555849</name>
</gene>
<dbReference type="Proteomes" id="UP001362999">
    <property type="component" value="Unassembled WGS sequence"/>
</dbReference>
<dbReference type="InterPro" id="IPR000210">
    <property type="entry name" value="BTB/POZ_dom"/>
</dbReference>
<dbReference type="PROSITE" id="PS50097">
    <property type="entry name" value="BTB"/>
    <property type="match status" value="1"/>
</dbReference>
<proteinExistence type="predicted"/>
<organism evidence="2 3">
    <name type="scientific">Favolaschia claudopus</name>
    <dbReference type="NCBI Taxonomy" id="2862362"/>
    <lineage>
        <taxon>Eukaryota</taxon>
        <taxon>Fungi</taxon>
        <taxon>Dikarya</taxon>
        <taxon>Basidiomycota</taxon>
        <taxon>Agaricomycotina</taxon>
        <taxon>Agaricomycetes</taxon>
        <taxon>Agaricomycetidae</taxon>
        <taxon>Agaricales</taxon>
        <taxon>Marasmiineae</taxon>
        <taxon>Mycenaceae</taxon>
        <taxon>Favolaschia</taxon>
    </lineage>
</organism>
<dbReference type="EMBL" id="JAWWNJ010000076">
    <property type="protein sequence ID" value="KAK7006459.1"/>
    <property type="molecule type" value="Genomic_DNA"/>
</dbReference>
<reference evidence="2 3" key="1">
    <citation type="journal article" date="2024" name="J Genomics">
        <title>Draft genome sequencing and assembly of Favolaschia claudopus CIRM-BRFM 2984 isolated from oak limbs.</title>
        <authorList>
            <person name="Navarro D."/>
            <person name="Drula E."/>
            <person name="Chaduli D."/>
            <person name="Cazenave R."/>
            <person name="Ahrendt S."/>
            <person name="Wang J."/>
            <person name="Lipzen A."/>
            <person name="Daum C."/>
            <person name="Barry K."/>
            <person name="Grigoriev I.V."/>
            <person name="Favel A."/>
            <person name="Rosso M.N."/>
            <person name="Martin F."/>
        </authorList>
    </citation>
    <scope>NUCLEOTIDE SEQUENCE [LARGE SCALE GENOMIC DNA]</scope>
    <source>
        <strain evidence="2 3">CIRM-BRFM 2984</strain>
    </source>
</reference>
<protein>
    <recommendedName>
        <fullName evidence="1">BTB domain-containing protein</fullName>
    </recommendedName>
</protein>
<evidence type="ECO:0000313" key="3">
    <source>
        <dbReference type="Proteomes" id="UP001362999"/>
    </source>
</evidence>
<evidence type="ECO:0000259" key="1">
    <source>
        <dbReference type="PROSITE" id="PS50097"/>
    </source>
</evidence>